<accession>A0A3M9N4I5</accession>
<reference evidence="2 3" key="1">
    <citation type="submission" date="2018-11" db="EMBL/GenBank/DDBJ databases">
        <title>Rufibacter latericius sp. nov., isolated from water in Baiyang Lake.</title>
        <authorList>
            <person name="Yang Y."/>
        </authorList>
    </citation>
    <scope>NUCLEOTIDE SEQUENCE [LARGE SCALE GENOMIC DNA]</scope>
    <source>
        <strain evidence="2 3">MCC P1</strain>
    </source>
</reference>
<keyword evidence="3" id="KW-1185">Reference proteome</keyword>
<dbReference type="InterPro" id="IPR038636">
    <property type="entry name" value="Wzi_sf"/>
</dbReference>
<dbReference type="OrthoDB" id="9808260at2"/>
<protein>
    <recommendedName>
        <fullName evidence="4">Capsule assembly Wzi family protein</fullName>
    </recommendedName>
</protein>
<evidence type="ECO:0000313" key="2">
    <source>
        <dbReference type="EMBL" id="RNI32649.1"/>
    </source>
</evidence>
<organism evidence="2 3">
    <name type="scientific">Rufibacter immobilis</name>
    <dbReference type="NCBI Taxonomy" id="1348778"/>
    <lineage>
        <taxon>Bacteria</taxon>
        <taxon>Pseudomonadati</taxon>
        <taxon>Bacteroidota</taxon>
        <taxon>Cytophagia</taxon>
        <taxon>Cytophagales</taxon>
        <taxon>Hymenobacteraceae</taxon>
        <taxon>Rufibacter</taxon>
    </lineage>
</organism>
<dbReference type="AlphaFoldDB" id="A0A3M9N4I5"/>
<gene>
    <name evidence="2" type="ORF">EFA69_04860</name>
</gene>
<keyword evidence="1" id="KW-0732">Signal</keyword>
<feature type="chain" id="PRO_5018114426" description="Capsule assembly Wzi family protein" evidence="1">
    <location>
        <begin position="21"/>
        <end position="566"/>
    </location>
</feature>
<comment type="caution">
    <text evidence="2">The sequence shown here is derived from an EMBL/GenBank/DDBJ whole genome shotgun (WGS) entry which is preliminary data.</text>
</comment>
<evidence type="ECO:0008006" key="4">
    <source>
        <dbReference type="Google" id="ProtNLM"/>
    </source>
</evidence>
<dbReference type="RefSeq" id="WP_123131948.1">
    <property type="nucleotide sequence ID" value="NZ_RJJE01000002.1"/>
</dbReference>
<dbReference type="Proteomes" id="UP000271010">
    <property type="component" value="Unassembled WGS sequence"/>
</dbReference>
<dbReference type="EMBL" id="RJJE01000002">
    <property type="protein sequence ID" value="RNI32649.1"/>
    <property type="molecule type" value="Genomic_DNA"/>
</dbReference>
<feature type="signal peptide" evidence="1">
    <location>
        <begin position="1"/>
        <end position="20"/>
    </location>
</feature>
<sequence>MKNNYRLLMGLLFLAGPVMAQDATVPLNQDVYRLIDRYHIKYPTENLHTSFKPYGRAKVAELGEAARQDAVSGTRPDEYNVNYLLNDNWNHTRFSRDNENPRPVLRHFYTNKTDLYHYESPEFTLRVNPVLGLQAGKDNETDGLRYINSRGVQVEGTIDGKLGFYTFLADNQAKLPGYVNHRIERDNIVPHEAYWKDFSSEGYDFFSARGYVNYAATKHISVMLGHDRNFIGNGFRSMILSDYSAPYFFLKLQTQVWKLQYTNLYAELTQSFQRADQLYDKKYMTLHHLSINLLPNLNVGVFESVIFGRDHGRFELQYLNPIIFYRSIEQGLGSEDNALLGADFKWDIRKRVQLYGQVVLDEFLISELRAGNGWWGNKFGLQGGAKYIDAFGVSNLDLQGEINLARPYTYQHEDPAKNYQHYLQPLAHPLGANFAEAVAIVRYQPLPKLTLTGKAIVSRYGQDPEPGNPASNYGGNVLKPYTTRSGDPEQPATVRDGNYGQTIGQGITTDQVYGEATASFQLMYNMFLDVTQVVRRAAADDSRFDQRSSFTAVSFRWNIPQRTHEF</sequence>
<proteinExistence type="predicted"/>
<evidence type="ECO:0000256" key="1">
    <source>
        <dbReference type="SAM" id="SignalP"/>
    </source>
</evidence>
<evidence type="ECO:0000313" key="3">
    <source>
        <dbReference type="Proteomes" id="UP000271010"/>
    </source>
</evidence>
<name>A0A3M9N4I5_9BACT</name>
<dbReference type="Gene3D" id="2.40.160.130">
    <property type="entry name" value="Capsule assembly protein Wzi"/>
    <property type="match status" value="1"/>
</dbReference>